<proteinExistence type="predicted"/>
<accession>A0A921MTF5</accession>
<dbReference type="EMBL" id="DYUE01000037">
    <property type="protein sequence ID" value="HJG90328.1"/>
    <property type="molecule type" value="Genomic_DNA"/>
</dbReference>
<sequence length="204" mass="21310">MATTSSPLRSRLLTVLVGAVLMVLVGAPSAYACSCMGYDFEEAIENADLIAEITVEQEISDVDGDVTYFAVVNTVWKGEESRTIEFRTHEQTTACGLGRIPEGTTLRVWASGADGRYSSTWCALPMDGGADDEERLTELLGEPADLTDQPIPSIGDPGGPPAASQSTVVVLAVGGAVLLAGTTLVRLLGLAIALVVISARGRRG</sequence>
<feature type="transmembrane region" description="Helical" evidence="1">
    <location>
        <begin position="168"/>
        <end position="197"/>
    </location>
</feature>
<dbReference type="Proteomes" id="UP000742460">
    <property type="component" value="Unassembled WGS sequence"/>
</dbReference>
<reference evidence="2" key="1">
    <citation type="journal article" date="2021" name="PeerJ">
        <title>Extensive microbial diversity within the chicken gut microbiome revealed by metagenomics and culture.</title>
        <authorList>
            <person name="Gilroy R."/>
            <person name="Ravi A."/>
            <person name="Getino M."/>
            <person name="Pursley I."/>
            <person name="Horton D.L."/>
            <person name="Alikhan N.F."/>
            <person name="Baker D."/>
            <person name="Gharbi K."/>
            <person name="Hall N."/>
            <person name="Watson M."/>
            <person name="Adriaenssens E.M."/>
            <person name="Foster-Nyarko E."/>
            <person name="Jarju S."/>
            <person name="Secka A."/>
            <person name="Antonio M."/>
            <person name="Oren A."/>
            <person name="Chaudhuri R.R."/>
            <person name="La Ragione R."/>
            <person name="Hildebrand F."/>
            <person name="Pallen M.J."/>
        </authorList>
    </citation>
    <scope>NUCLEOTIDE SEQUENCE</scope>
    <source>
        <strain evidence="2">ChiGjej5B5-22894</strain>
    </source>
</reference>
<comment type="caution">
    <text evidence="2">The sequence shown here is derived from an EMBL/GenBank/DDBJ whole genome shotgun (WGS) entry which is preliminary data.</text>
</comment>
<evidence type="ECO:0000313" key="3">
    <source>
        <dbReference type="Proteomes" id="UP000742460"/>
    </source>
</evidence>
<evidence type="ECO:0000256" key="1">
    <source>
        <dbReference type="SAM" id="Phobius"/>
    </source>
</evidence>
<gene>
    <name evidence="2" type="ORF">K8V81_01255</name>
</gene>
<evidence type="ECO:0000313" key="2">
    <source>
        <dbReference type="EMBL" id="HJG90328.1"/>
    </source>
</evidence>
<name>A0A921MTF5_9MICO</name>
<dbReference type="Gene3D" id="2.40.50.120">
    <property type="match status" value="1"/>
</dbReference>
<dbReference type="AlphaFoldDB" id="A0A921MTF5"/>
<keyword evidence="1" id="KW-1133">Transmembrane helix</keyword>
<keyword evidence="1" id="KW-0812">Transmembrane</keyword>
<organism evidence="2 3">
    <name type="scientific">Brachybacterium massiliense</name>
    <dbReference type="NCBI Taxonomy" id="1755098"/>
    <lineage>
        <taxon>Bacteria</taxon>
        <taxon>Bacillati</taxon>
        <taxon>Actinomycetota</taxon>
        <taxon>Actinomycetes</taxon>
        <taxon>Micrococcales</taxon>
        <taxon>Dermabacteraceae</taxon>
        <taxon>Brachybacterium</taxon>
    </lineage>
</organism>
<dbReference type="SUPFAM" id="SSF50242">
    <property type="entry name" value="TIMP-like"/>
    <property type="match status" value="1"/>
</dbReference>
<keyword evidence="1" id="KW-0472">Membrane</keyword>
<evidence type="ECO:0008006" key="4">
    <source>
        <dbReference type="Google" id="ProtNLM"/>
    </source>
</evidence>
<dbReference type="InterPro" id="IPR008993">
    <property type="entry name" value="TIMP-like_OB-fold"/>
</dbReference>
<reference evidence="2" key="2">
    <citation type="submission" date="2021-09" db="EMBL/GenBank/DDBJ databases">
        <authorList>
            <person name="Gilroy R."/>
        </authorList>
    </citation>
    <scope>NUCLEOTIDE SEQUENCE</scope>
    <source>
        <strain evidence="2">ChiGjej5B5-22894</strain>
    </source>
</reference>
<protein>
    <recommendedName>
        <fullName evidence="4">Tissue inhibitor of metalloproteinase</fullName>
    </recommendedName>
</protein>